<protein>
    <recommendedName>
        <fullName evidence="2">DUF6850 domain-containing protein</fullName>
    </recommendedName>
</protein>
<reference evidence="4" key="2">
    <citation type="journal article" date="2018" name="BMC Genomics">
        <title>Whole genome sequencing and function prediction of 133 gut anaerobes isolated from chicken caecum in pure cultures.</title>
        <authorList>
            <person name="Medvecky M."/>
            <person name="Cejkova D."/>
            <person name="Polansky O."/>
            <person name="Karasova D."/>
            <person name="Kubasova T."/>
            <person name="Cizek A."/>
            <person name="Rychlik I."/>
        </authorList>
    </citation>
    <scope>NUCLEOTIDE SEQUENCE</scope>
    <source>
        <strain evidence="4">An199</strain>
    </source>
</reference>
<feature type="domain" description="DUF6850" evidence="2">
    <location>
        <begin position="33"/>
        <end position="491"/>
    </location>
</feature>
<comment type="caution">
    <text evidence="4">The sequence shown here is derived from an EMBL/GenBank/DDBJ whole genome shotgun (WGS) entry which is preliminary data.</text>
</comment>
<evidence type="ECO:0000313" key="5">
    <source>
        <dbReference type="Proteomes" id="UP000195950"/>
    </source>
</evidence>
<sequence>MKITIILYMISLSVYASRSWAQQESAWALSANPVSISYVPKDSAMEAGLSYLIHQASLPASDQPDQTQTYRAYVSGNRKLGLLWLAGGIDWSQSLLEGRKWNLLSQPDYLITAGDSLGEPQRIEKYRIYGQAAYVLSPKIKVGIDGDYTATSNEDRSSYHIYHGMAHLIRISGGIVYEQVRRRFGVSIHYTHRTEELTYDTDSKDKLYTFPLGYWLPMQELSGSFLFRSQGKRLGVSLQAETLKEHRSLFHDLSYETQQLADNPNNSGNLRGWEERLHQISYQGRFTRTNKSWTHIWSPTARFNQTTANRILQRNPTTSSSAIWTTFTTYRLARQRMLSTQLSYEATKNDTSSEKVSTWQMTVGWNRLENDFYIYPFTVKQYTGLFHGEVAFFRQIRLPKENKVSIRPSVYIVSGYGTEIKWEKETQKDENGSAEIKLEQNMQKVNEDFIARMATRLGIGTEMEYRHPIHSALSAGFRLKGSLEQTTSPQSTLGGGGNFSIVIWL</sequence>
<evidence type="ECO:0000313" key="6">
    <source>
        <dbReference type="Proteomes" id="UP000461276"/>
    </source>
</evidence>
<evidence type="ECO:0000256" key="1">
    <source>
        <dbReference type="SAM" id="SignalP"/>
    </source>
</evidence>
<reference evidence="3 6" key="3">
    <citation type="journal article" date="2019" name="Nat. Med.">
        <title>A library of human gut bacterial isolates paired with longitudinal multiomics data enables mechanistic microbiome research.</title>
        <authorList>
            <person name="Poyet M."/>
            <person name="Groussin M."/>
            <person name="Gibbons S.M."/>
            <person name="Avila-Pacheco J."/>
            <person name="Jiang X."/>
            <person name="Kearney S.M."/>
            <person name="Perrotta A.R."/>
            <person name="Berdy B."/>
            <person name="Zhao S."/>
            <person name="Lieberman T.D."/>
            <person name="Swanson P.K."/>
            <person name="Smith M."/>
            <person name="Roesemann S."/>
            <person name="Alexander J.E."/>
            <person name="Rich S.A."/>
            <person name="Livny J."/>
            <person name="Vlamakis H."/>
            <person name="Clish C."/>
            <person name="Bullock K."/>
            <person name="Deik A."/>
            <person name="Scott J."/>
            <person name="Pierce K.A."/>
            <person name="Xavier R.J."/>
            <person name="Alm E.J."/>
        </authorList>
    </citation>
    <scope>NUCLEOTIDE SEQUENCE [LARGE SCALE GENOMIC DNA]</scope>
    <source>
        <strain evidence="3 6">BIOML-A9</strain>
    </source>
</reference>
<evidence type="ECO:0000259" key="2">
    <source>
        <dbReference type="Pfam" id="PF21012"/>
    </source>
</evidence>
<evidence type="ECO:0000313" key="4">
    <source>
        <dbReference type="EMBL" id="OUP21090.1"/>
    </source>
</evidence>
<name>A0A1Y4IQ48_PARDI</name>
<organism evidence="4 5">
    <name type="scientific">Parabacteroides distasonis</name>
    <dbReference type="NCBI Taxonomy" id="823"/>
    <lineage>
        <taxon>Bacteria</taxon>
        <taxon>Pseudomonadati</taxon>
        <taxon>Bacteroidota</taxon>
        <taxon>Bacteroidia</taxon>
        <taxon>Bacteroidales</taxon>
        <taxon>Tannerellaceae</taxon>
        <taxon>Parabacteroides</taxon>
    </lineage>
</organism>
<dbReference type="AlphaFoldDB" id="A0A1Y4IQ48"/>
<evidence type="ECO:0000313" key="3">
    <source>
        <dbReference type="EMBL" id="MRY92036.1"/>
    </source>
</evidence>
<gene>
    <name evidence="4" type="ORF">B5F32_04555</name>
    <name evidence="3" type="ORF">GKD67_02035</name>
</gene>
<feature type="chain" id="PRO_5036030246" description="DUF6850 domain-containing protein" evidence="1">
    <location>
        <begin position="22"/>
        <end position="505"/>
    </location>
</feature>
<accession>A0A1Y4IQ48</accession>
<feature type="signal peptide" evidence="1">
    <location>
        <begin position="1"/>
        <end position="21"/>
    </location>
</feature>
<dbReference type="EMBL" id="WKMY01000001">
    <property type="protein sequence ID" value="MRY92036.1"/>
    <property type="molecule type" value="Genomic_DNA"/>
</dbReference>
<dbReference type="RefSeq" id="WP_087342774.1">
    <property type="nucleotide sequence ID" value="NZ_CP103079.1"/>
</dbReference>
<reference evidence="5" key="1">
    <citation type="submission" date="2017-04" db="EMBL/GenBank/DDBJ databases">
        <title>Function of individual gut microbiota members based on whole genome sequencing of pure cultures obtained from chicken caecum.</title>
        <authorList>
            <person name="Medvecky M."/>
            <person name="Cejkova D."/>
            <person name="Polansky O."/>
            <person name="Karasova D."/>
            <person name="Kubasova T."/>
            <person name="Cizek A."/>
            <person name="Rychlik I."/>
        </authorList>
    </citation>
    <scope>NUCLEOTIDE SEQUENCE [LARGE SCALE GENOMIC DNA]</scope>
    <source>
        <strain evidence="5">An199</strain>
    </source>
</reference>
<dbReference type="InterPro" id="IPR049236">
    <property type="entry name" value="DUF6850"/>
</dbReference>
<dbReference type="EMBL" id="NFJX01000003">
    <property type="protein sequence ID" value="OUP21090.1"/>
    <property type="molecule type" value="Genomic_DNA"/>
</dbReference>
<dbReference type="Proteomes" id="UP000195950">
    <property type="component" value="Unassembled WGS sequence"/>
</dbReference>
<keyword evidence="1" id="KW-0732">Signal</keyword>
<proteinExistence type="predicted"/>
<dbReference type="Proteomes" id="UP000461276">
    <property type="component" value="Unassembled WGS sequence"/>
</dbReference>
<dbReference type="Pfam" id="PF21012">
    <property type="entry name" value="DUF6850"/>
    <property type="match status" value="1"/>
</dbReference>